<evidence type="ECO:0000256" key="1">
    <source>
        <dbReference type="ARBA" id="ARBA00022485"/>
    </source>
</evidence>
<reference evidence="7" key="1">
    <citation type="submission" date="2023-05" db="EMBL/GenBank/DDBJ databases">
        <title>Anaerotaeda fermentans gen. nov., sp. nov., a novel anaerobic planctomycete of the new family within the order Sedimentisphaerales isolated from Taman Peninsula, Russia.</title>
        <authorList>
            <person name="Khomyakova M.A."/>
            <person name="Merkel A.Y."/>
            <person name="Slobodkin A.I."/>
        </authorList>
    </citation>
    <scope>NUCLEOTIDE SEQUENCE</scope>
    <source>
        <strain evidence="7">M17dextr</strain>
    </source>
</reference>
<evidence type="ECO:0000256" key="3">
    <source>
        <dbReference type="ARBA" id="ARBA00023002"/>
    </source>
</evidence>
<gene>
    <name evidence="7" type="ORF">QJ522_10985</name>
</gene>
<protein>
    <submittedName>
        <fullName evidence="7">FAD-dependent oxidoreductase</fullName>
    </submittedName>
</protein>
<proteinExistence type="predicted"/>
<dbReference type="Pfam" id="PF12831">
    <property type="entry name" value="FAD_oxidored"/>
    <property type="match status" value="1"/>
</dbReference>
<dbReference type="GO" id="GO:0046872">
    <property type="term" value="F:metal ion binding"/>
    <property type="evidence" value="ECO:0007669"/>
    <property type="project" value="UniProtKB-KW"/>
</dbReference>
<keyword evidence="1" id="KW-0004">4Fe-4S</keyword>
<feature type="chain" id="PRO_5043891125" evidence="6">
    <location>
        <begin position="34"/>
        <end position="455"/>
    </location>
</feature>
<keyword evidence="3" id="KW-0560">Oxidoreductase</keyword>
<keyword evidence="5" id="KW-0411">Iron-sulfur</keyword>
<dbReference type="SUPFAM" id="SSF51905">
    <property type="entry name" value="FAD/NAD(P)-binding domain"/>
    <property type="match status" value="1"/>
</dbReference>
<dbReference type="InterPro" id="IPR006311">
    <property type="entry name" value="TAT_signal"/>
</dbReference>
<accession>A0AAW6U167</accession>
<evidence type="ECO:0000256" key="5">
    <source>
        <dbReference type="ARBA" id="ARBA00023014"/>
    </source>
</evidence>
<keyword evidence="2" id="KW-0479">Metal-binding</keyword>
<evidence type="ECO:0000256" key="6">
    <source>
        <dbReference type="SAM" id="SignalP"/>
    </source>
</evidence>
<keyword evidence="4" id="KW-0408">Iron</keyword>
<keyword evidence="8" id="KW-1185">Reference proteome</keyword>
<dbReference type="InterPro" id="IPR036188">
    <property type="entry name" value="FAD/NAD-bd_sf"/>
</dbReference>
<dbReference type="PANTHER" id="PTHR43498:SF1">
    <property type="entry name" value="COB--COM HETERODISULFIDE REDUCTASE IRON-SULFUR SUBUNIT A"/>
    <property type="match status" value="1"/>
</dbReference>
<dbReference type="PROSITE" id="PS51318">
    <property type="entry name" value="TAT"/>
    <property type="match status" value="1"/>
</dbReference>
<dbReference type="PRINTS" id="PR00368">
    <property type="entry name" value="FADPNR"/>
</dbReference>
<dbReference type="AlphaFoldDB" id="A0AAW6U167"/>
<name>A0AAW6U167_9BACT</name>
<comment type="caution">
    <text evidence="7">The sequence shown here is derived from an EMBL/GenBank/DDBJ whole genome shotgun (WGS) entry which is preliminary data.</text>
</comment>
<dbReference type="GO" id="GO:0016491">
    <property type="term" value="F:oxidoreductase activity"/>
    <property type="evidence" value="ECO:0007669"/>
    <property type="project" value="UniProtKB-KW"/>
</dbReference>
<dbReference type="Proteomes" id="UP001431776">
    <property type="component" value="Unassembled WGS sequence"/>
</dbReference>
<feature type="signal peptide" evidence="6">
    <location>
        <begin position="1"/>
        <end position="33"/>
    </location>
</feature>
<evidence type="ECO:0000313" key="7">
    <source>
        <dbReference type="EMBL" id="MDI6449568.1"/>
    </source>
</evidence>
<dbReference type="InterPro" id="IPR039650">
    <property type="entry name" value="HdrA-like"/>
</dbReference>
<dbReference type="RefSeq" id="WP_349244974.1">
    <property type="nucleotide sequence ID" value="NZ_JASCXX010000011.1"/>
</dbReference>
<evidence type="ECO:0000256" key="4">
    <source>
        <dbReference type="ARBA" id="ARBA00023004"/>
    </source>
</evidence>
<dbReference type="PANTHER" id="PTHR43498">
    <property type="entry name" value="FERREDOXIN:COB-COM HETERODISULFIDE REDUCTASE SUBUNIT A"/>
    <property type="match status" value="1"/>
</dbReference>
<dbReference type="GO" id="GO:0051539">
    <property type="term" value="F:4 iron, 4 sulfur cluster binding"/>
    <property type="evidence" value="ECO:0007669"/>
    <property type="project" value="UniProtKB-KW"/>
</dbReference>
<organism evidence="7 8">
    <name type="scientific">Anaerobaca lacustris</name>
    <dbReference type="NCBI Taxonomy" id="3044600"/>
    <lineage>
        <taxon>Bacteria</taxon>
        <taxon>Pseudomonadati</taxon>
        <taxon>Planctomycetota</taxon>
        <taxon>Phycisphaerae</taxon>
        <taxon>Sedimentisphaerales</taxon>
        <taxon>Anaerobacaceae</taxon>
        <taxon>Anaerobaca</taxon>
    </lineage>
</organism>
<evidence type="ECO:0000256" key="2">
    <source>
        <dbReference type="ARBA" id="ARBA00022723"/>
    </source>
</evidence>
<sequence>MSNRMNRRDCLRALGLSGLTAGLGLAATQPARAQGVGESSGFQSSVIDARKIQDARLAATIVDGKVIQPQRELPILHQTDVLVVGGGSAGVVAAIAAKRAGASVTLVERYGHFGGLWTGGLVVLILGHIVKGGKQVCQGIGEEMMRRMDKLDGAIINRRPGVNPTVDAEAAKYVMVEMIEEAGVDVFLHCWGVDAIVTQNTVRGVVFESKSGRQAILAKTVVDATGDGDLFAAAGAEFEHRSHNVGLVSRIGNLDQVDAEKAKEAPKPRRLGSATPAPGVNWVNLTGPEVDGLDLATLTRMEINHRKFIWKDVQRARQTPGYEKVYLVETAPQIGVRITRVLNGLNRVRLSDLKAATKFPDVVGVGGASNATHGEWQIPYGALVPTTVDNVLASGRCISMDMGMADLVRLIPNCFVTGHAAGVAAAVAVQDNCRPRDVDIAKVQKILRQQEAYLG</sequence>
<dbReference type="EMBL" id="JASCXX010000011">
    <property type="protein sequence ID" value="MDI6449568.1"/>
    <property type="molecule type" value="Genomic_DNA"/>
</dbReference>
<evidence type="ECO:0000313" key="8">
    <source>
        <dbReference type="Proteomes" id="UP001431776"/>
    </source>
</evidence>
<keyword evidence="6" id="KW-0732">Signal</keyword>
<dbReference type="Gene3D" id="3.50.50.60">
    <property type="entry name" value="FAD/NAD(P)-binding domain"/>
    <property type="match status" value="1"/>
</dbReference>
<dbReference type="PRINTS" id="PR00469">
    <property type="entry name" value="PNDRDTASEII"/>
</dbReference>